<dbReference type="InterPro" id="IPR046815">
    <property type="entry name" value="P2RX7_C"/>
</dbReference>
<protein>
    <recommendedName>
        <fullName evidence="1">P2X purinoreceptor 7 intracellular domain-containing protein</fullName>
    </recommendedName>
</protein>
<name>A0A9D4CV51_DREPO</name>
<dbReference type="Pfam" id="PF20478">
    <property type="entry name" value="P2RX7_C"/>
    <property type="match status" value="1"/>
</dbReference>
<gene>
    <name evidence="2" type="ORF">DPMN_039624</name>
</gene>
<evidence type="ECO:0000313" key="2">
    <source>
        <dbReference type="EMBL" id="KAH3733199.1"/>
    </source>
</evidence>
<reference evidence="2" key="1">
    <citation type="journal article" date="2019" name="bioRxiv">
        <title>The Genome of the Zebra Mussel, Dreissena polymorpha: A Resource for Invasive Species Research.</title>
        <authorList>
            <person name="McCartney M.A."/>
            <person name="Auch B."/>
            <person name="Kono T."/>
            <person name="Mallez S."/>
            <person name="Zhang Y."/>
            <person name="Obille A."/>
            <person name="Becker A."/>
            <person name="Abrahante J.E."/>
            <person name="Garbe J."/>
            <person name="Badalamenti J.P."/>
            <person name="Herman A."/>
            <person name="Mangelson H."/>
            <person name="Liachko I."/>
            <person name="Sullivan S."/>
            <person name="Sone E.D."/>
            <person name="Koren S."/>
            <person name="Silverstein K.A.T."/>
            <person name="Beckman K.B."/>
            <person name="Gohl D.M."/>
        </authorList>
    </citation>
    <scope>NUCLEOTIDE SEQUENCE</scope>
    <source>
        <strain evidence="2">Duluth1</strain>
        <tissue evidence="2">Whole animal</tissue>
    </source>
</reference>
<accession>A0A9D4CV51</accession>
<evidence type="ECO:0000259" key="1">
    <source>
        <dbReference type="Pfam" id="PF20478"/>
    </source>
</evidence>
<feature type="domain" description="P2X purinoreceptor 7 intracellular" evidence="1">
    <location>
        <begin position="33"/>
        <end position="109"/>
    </location>
</feature>
<proteinExistence type="predicted"/>
<reference evidence="2" key="2">
    <citation type="submission" date="2020-11" db="EMBL/GenBank/DDBJ databases">
        <authorList>
            <person name="McCartney M.A."/>
            <person name="Auch B."/>
            <person name="Kono T."/>
            <person name="Mallez S."/>
            <person name="Becker A."/>
            <person name="Gohl D.M."/>
            <person name="Silverstein K.A.T."/>
            <person name="Koren S."/>
            <person name="Bechman K.B."/>
            <person name="Herman A."/>
            <person name="Abrahante J.E."/>
            <person name="Garbe J."/>
        </authorList>
    </citation>
    <scope>NUCLEOTIDE SEQUENCE</scope>
    <source>
        <strain evidence="2">Duluth1</strain>
        <tissue evidence="2">Whole animal</tissue>
    </source>
</reference>
<dbReference type="Proteomes" id="UP000828390">
    <property type="component" value="Unassembled WGS sequence"/>
</dbReference>
<organism evidence="2 3">
    <name type="scientific">Dreissena polymorpha</name>
    <name type="common">Zebra mussel</name>
    <name type="synonym">Mytilus polymorpha</name>
    <dbReference type="NCBI Taxonomy" id="45954"/>
    <lineage>
        <taxon>Eukaryota</taxon>
        <taxon>Metazoa</taxon>
        <taxon>Spiralia</taxon>
        <taxon>Lophotrochozoa</taxon>
        <taxon>Mollusca</taxon>
        <taxon>Bivalvia</taxon>
        <taxon>Autobranchia</taxon>
        <taxon>Heteroconchia</taxon>
        <taxon>Euheterodonta</taxon>
        <taxon>Imparidentia</taxon>
        <taxon>Neoheterodontei</taxon>
        <taxon>Myida</taxon>
        <taxon>Dreissenoidea</taxon>
        <taxon>Dreissenidae</taxon>
        <taxon>Dreissena</taxon>
    </lineage>
</organism>
<sequence length="125" mass="14645">MLRNLVFHCLFADNGKETFQTTGHRFRFKSTEELRKTSCQKVDTLATITKWCSCHRCPQNERVEDRVCCGMVPELCSSHRPEMTLSVLDRMTLYSQQQYQQDVFSFYAETLEDMTPIDFQVTSVI</sequence>
<dbReference type="EMBL" id="JAIWYP010000011">
    <property type="protein sequence ID" value="KAH3733199.1"/>
    <property type="molecule type" value="Genomic_DNA"/>
</dbReference>
<keyword evidence="3" id="KW-1185">Reference proteome</keyword>
<dbReference type="AlphaFoldDB" id="A0A9D4CV51"/>
<comment type="caution">
    <text evidence="2">The sequence shown here is derived from an EMBL/GenBank/DDBJ whole genome shotgun (WGS) entry which is preliminary data.</text>
</comment>
<evidence type="ECO:0000313" key="3">
    <source>
        <dbReference type="Proteomes" id="UP000828390"/>
    </source>
</evidence>